<evidence type="ECO:0000313" key="4">
    <source>
        <dbReference type="Proteomes" id="UP000011560"/>
    </source>
</evidence>
<dbReference type="Pfam" id="PF24034">
    <property type="entry name" value="DUF7343"/>
    <property type="match status" value="1"/>
</dbReference>
<evidence type="ECO:0000256" key="1">
    <source>
        <dbReference type="SAM" id="Phobius"/>
    </source>
</evidence>
<dbReference type="RefSeq" id="WP_007696354.1">
    <property type="nucleotide sequence ID" value="NZ_AOIQ01000002.1"/>
</dbReference>
<reference evidence="3 4" key="1">
    <citation type="journal article" date="2014" name="PLoS Genet.">
        <title>Phylogenetically driven sequencing of extremely halophilic archaea reveals strategies for static and dynamic osmo-response.</title>
        <authorList>
            <person name="Becker E.A."/>
            <person name="Seitzer P.M."/>
            <person name="Tritt A."/>
            <person name="Larsen D."/>
            <person name="Krusor M."/>
            <person name="Yao A.I."/>
            <person name="Wu D."/>
            <person name="Madern D."/>
            <person name="Eisen J.A."/>
            <person name="Darling A.E."/>
            <person name="Facciotti M.T."/>
        </authorList>
    </citation>
    <scope>NUCLEOTIDE SEQUENCE [LARGE SCALE GENOMIC DNA]</scope>
    <source>
        <strain evidence="3 4">JCM 14624</strain>
    </source>
</reference>
<dbReference type="EMBL" id="AOIQ01000002">
    <property type="protein sequence ID" value="ELZ14364.1"/>
    <property type="molecule type" value="Genomic_DNA"/>
</dbReference>
<comment type="caution">
    <text evidence="3">The sequence shown here is derived from an EMBL/GenBank/DDBJ whole genome shotgun (WGS) entry which is preliminary data.</text>
</comment>
<feature type="transmembrane region" description="Helical" evidence="1">
    <location>
        <begin position="49"/>
        <end position="69"/>
    </location>
</feature>
<evidence type="ECO:0000313" key="3">
    <source>
        <dbReference type="EMBL" id="ELZ14364.1"/>
    </source>
</evidence>
<keyword evidence="1" id="KW-0472">Membrane</keyword>
<protein>
    <recommendedName>
        <fullName evidence="2">DUF7343 domain-containing protein</fullName>
    </recommendedName>
</protein>
<dbReference type="SUPFAM" id="SSF46785">
    <property type="entry name" value="Winged helix' DNA-binding domain"/>
    <property type="match status" value="1"/>
</dbReference>
<name>M0BXG8_9EURY</name>
<keyword evidence="1" id="KW-1133">Transmembrane helix</keyword>
<keyword evidence="4" id="KW-1185">Reference proteome</keyword>
<feature type="domain" description="DUF7343" evidence="2">
    <location>
        <begin position="90"/>
        <end position="149"/>
    </location>
</feature>
<proteinExistence type="predicted"/>
<accession>M0BXG8</accession>
<dbReference type="AlphaFoldDB" id="M0BXG8"/>
<dbReference type="InterPro" id="IPR055767">
    <property type="entry name" value="DUF7343"/>
</dbReference>
<dbReference type="Proteomes" id="UP000011560">
    <property type="component" value="Unassembled WGS sequence"/>
</dbReference>
<gene>
    <name evidence="3" type="ORF">C479_00610</name>
</gene>
<evidence type="ECO:0000259" key="2">
    <source>
        <dbReference type="Pfam" id="PF24034"/>
    </source>
</evidence>
<dbReference type="OrthoDB" id="284722at2157"/>
<organism evidence="3 4">
    <name type="scientific">Halovivax asiaticus JCM 14624</name>
    <dbReference type="NCBI Taxonomy" id="1227490"/>
    <lineage>
        <taxon>Archaea</taxon>
        <taxon>Methanobacteriati</taxon>
        <taxon>Methanobacteriota</taxon>
        <taxon>Stenosarchaea group</taxon>
        <taxon>Halobacteria</taxon>
        <taxon>Halobacteriales</taxon>
        <taxon>Natrialbaceae</taxon>
        <taxon>Halovivax</taxon>
    </lineage>
</organism>
<dbReference type="InterPro" id="IPR036390">
    <property type="entry name" value="WH_DNA-bd_sf"/>
</dbReference>
<keyword evidence="1" id="KW-0812">Transmembrane</keyword>
<sequence>MFAENAPLSTRPFTARPDGLLDLADVAWVRANAPIDDVPVVGPLTVDRVVVLIGLALGVVGLALLGSIVRTRLTASDSDQQSPPAPEPPLTDHEYVLKLLAENGGRIKQAEIVESVDWSKAKVSRVVADLEAEREITKLRLGRENLICRPGSEPAASRTKDE</sequence>